<dbReference type="Pfam" id="PF00069">
    <property type="entry name" value="Pkinase"/>
    <property type="match status" value="1"/>
</dbReference>
<dbReference type="PANTHER" id="PTHR43289">
    <property type="entry name" value="MITOGEN-ACTIVATED PROTEIN KINASE KINASE KINASE 20-RELATED"/>
    <property type="match status" value="1"/>
</dbReference>
<dbReference type="SMART" id="SM00220">
    <property type="entry name" value="S_TKc"/>
    <property type="match status" value="1"/>
</dbReference>
<feature type="domain" description="Protein kinase" evidence="6">
    <location>
        <begin position="80"/>
        <end position="240"/>
    </location>
</feature>
<dbReference type="PROSITE" id="PS50011">
    <property type="entry name" value="PROTEIN_KINASE_DOM"/>
    <property type="match status" value="1"/>
</dbReference>
<dbReference type="Proteomes" id="UP000702544">
    <property type="component" value="Unassembled WGS sequence"/>
</dbReference>
<dbReference type="GO" id="GO:0004674">
    <property type="term" value="F:protein serine/threonine kinase activity"/>
    <property type="evidence" value="ECO:0007669"/>
    <property type="project" value="UniProtKB-KW"/>
</dbReference>
<evidence type="ECO:0000313" key="8">
    <source>
        <dbReference type="Proteomes" id="UP000702544"/>
    </source>
</evidence>
<keyword evidence="7" id="KW-0723">Serine/threonine-protein kinase</keyword>
<evidence type="ECO:0000256" key="4">
    <source>
        <dbReference type="ARBA" id="ARBA00022840"/>
    </source>
</evidence>
<proteinExistence type="predicted"/>
<reference evidence="7 8" key="1">
    <citation type="submission" date="2020-01" db="EMBL/GenBank/DDBJ databases">
        <title>Genomes assembled from Gulf of Kutch pelagic sediment metagenomes.</title>
        <authorList>
            <person name="Chandrashekar M."/>
            <person name="Mahajan M.S."/>
            <person name="Dave K.J."/>
            <person name="Vatsa P."/>
            <person name="Nathani N.M."/>
        </authorList>
    </citation>
    <scope>NUCLEOTIDE SEQUENCE [LARGE SCALE GENOMIC DNA]</scope>
    <source>
        <strain evidence="7">KS3-K002</strain>
    </source>
</reference>
<keyword evidence="1" id="KW-0808">Transferase</keyword>
<dbReference type="InterPro" id="IPR000719">
    <property type="entry name" value="Prot_kinase_dom"/>
</dbReference>
<keyword evidence="2 5" id="KW-0547">Nucleotide-binding</keyword>
<feature type="binding site" evidence="5">
    <location>
        <position position="111"/>
    </location>
    <ligand>
        <name>ATP</name>
        <dbReference type="ChEBI" id="CHEBI:30616"/>
    </ligand>
</feature>
<evidence type="ECO:0000256" key="2">
    <source>
        <dbReference type="ARBA" id="ARBA00022741"/>
    </source>
</evidence>
<feature type="non-terminal residue" evidence="7">
    <location>
        <position position="240"/>
    </location>
</feature>
<dbReference type="InterPro" id="IPR011009">
    <property type="entry name" value="Kinase-like_dom_sf"/>
</dbReference>
<evidence type="ECO:0000256" key="5">
    <source>
        <dbReference type="PROSITE-ProRule" id="PRU10141"/>
    </source>
</evidence>
<accession>A0AAE5CAW5</accession>
<comment type="caution">
    <text evidence="7">The sequence shown here is derived from an EMBL/GenBank/DDBJ whole genome shotgun (WGS) entry which is preliminary data.</text>
</comment>
<dbReference type="AlphaFoldDB" id="A0AAE5CAW5"/>
<sequence>MNPERRQAIEELFEEALSQPLERRFAWLVSACGDDDELRREVVALLAAHDRSSGLLENDAARAAAAIVEREATLEQIGPYRIDDVLGRGGMGVVYLAERVDGQFQRRVAIKLIRGSPDVGELRRRFEIERQVLAALQHPNIAALLDGGITADGDPYLVMEYVDGRPIDEYCQRNGLSVEERLRLFSTAARAVHHAHRNLVVHRDIKPSNIFVTVDGVVKLLDFGIAKILDPSLYGQTGTV</sequence>
<dbReference type="InterPro" id="IPR008271">
    <property type="entry name" value="Ser/Thr_kinase_AS"/>
</dbReference>
<evidence type="ECO:0000313" key="7">
    <source>
        <dbReference type="EMBL" id="NIR73803.1"/>
    </source>
</evidence>
<dbReference type="Gene3D" id="1.10.510.10">
    <property type="entry name" value="Transferase(Phosphotransferase) domain 1"/>
    <property type="match status" value="1"/>
</dbReference>
<keyword evidence="4 5" id="KW-0067">ATP-binding</keyword>
<dbReference type="GO" id="GO:0005524">
    <property type="term" value="F:ATP binding"/>
    <property type="evidence" value="ECO:0007669"/>
    <property type="project" value="UniProtKB-UniRule"/>
</dbReference>
<evidence type="ECO:0000256" key="1">
    <source>
        <dbReference type="ARBA" id="ARBA00022679"/>
    </source>
</evidence>
<dbReference type="EMBL" id="JAACAK010000014">
    <property type="protein sequence ID" value="NIR73803.1"/>
    <property type="molecule type" value="Genomic_DNA"/>
</dbReference>
<dbReference type="CDD" id="cd14014">
    <property type="entry name" value="STKc_PknB_like"/>
    <property type="match status" value="1"/>
</dbReference>
<organism evidence="7 8">
    <name type="scientific">Candidatus Kutchimonas denitrificans</name>
    <dbReference type="NCBI Taxonomy" id="3056748"/>
    <lineage>
        <taxon>Bacteria</taxon>
        <taxon>Pseudomonadati</taxon>
        <taxon>Gemmatimonadota</taxon>
        <taxon>Gemmatimonadia</taxon>
        <taxon>Candidatus Palauibacterales</taxon>
        <taxon>Candidatus Palauibacteraceae</taxon>
        <taxon>Candidatus Kutchimonas</taxon>
    </lineage>
</organism>
<dbReference type="PANTHER" id="PTHR43289:SF34">
    <property type="entry name" value="SERINE_THREONINE-PROTEIN KINASE YBDM-RELATED"/>
    <property type="match status" value="1"/>
</dbReference>
<dbReference type="SUPFAM" id="SSF56112">
    <property type="entry name" value="Protein kinase-like (PK-like)"/>
    <property type="match status" value="1"/>
</dbReference>
<protein>
    <submittedName>
        <fullName evidence="7">Serine/threonine protein kinase</fullName>
    </submittedName>
</protein>
<keyword evidence="3 7" id="KW-0418">Kinase</keyword>
<dbReference type="PROSITE" id="PS00107">
    <property type="entry name" value="PROTEIN_KINASE_ATP"/>
    <property type="match status" value="1"/>
</dbReference>
<evidence type="ECO:0000259" key="6">
    <source>
        <dbReference type="PROSITE" id="PS50011"/>
    </source>
</evidence>
<dbReference type="PROSITE" id="PS00108">
    <property type="entry name" value="PROTEIN_KINASE_ST"/>
    <property type="match status" value="1"/>
</dbReference>
<name>A0AAE5CAW5_9BACT</name>
<gene>
    <name evidence="7" type="ORF">GWO12_01610</name>
</gene>
<dbReference type="InterPro" id="IPR017441">
    <property type="entry name" value="Protein_kinase_ATP_BS"/>
</dbReference>
<evidence type="ECO:0000256" key="3">
    <source>
        <dbReference type="ARBA" id="ARBA00022777"/>
    </source>
</evidence>